<dbReference type="EMBL" id="BKCJ010166364">
    <property type="protein sequence ID" value="GEY28939.1"/>
    <property type="molecule type" value="Genomic_DNA"/>
</dbReference>
<sequence length="209" mass="24406">MKRVDTFVPIDSEMVEKTKKVEAEGSSKRLGEELEQESSKKQKADEAEEVDDTAKMEKLTKIVHDEKIEIDVIPLATKPPYFDREDLETLWKLVKDKHGTIRLEEGYDLVLWGDLKTMFEHHLEDIVSRSQHTSQVSEWKLFSSCGVHVLILKGTYIYMLVEKRYPLTPATITEMMNKKLQADYLSEMAYQLLKLMLKKKKMKYLKASF</sequence>
<protein>
    <submittedName>
        <fullName evidence="2">Uncharacterized protein</fullName>
    </submittedName>
</protein>
<proteinExistence type="predicted"/>
<organism evidence="2">
    <name type="scientific">Tanacetum cinerariifolium</name>
    <name type="common">Dalmatian daisy</name>
    <name type="synonym">Chrysanthemum cinerariifolium</name>
    <dbReference type="NCBI Taxonomy" id="118510"/>
    <lineage>
        <taxon>Eukaryota</taxon>
        <taxon>Viridiplantae</taxon>
        <taxon>Streptophyta</taxon>
        <taxon>Embryophyta</taxon>
        <taxon>Tracheophyta</taxon>
        <taxon>Spermatophyta</taxon>
        <taxon>Magnoliopsida</taxon>
        <taxon>eudicotyledons</taxon>
        <taxon>Gunneridae</taxon>
        <taxon>Pentapetalae</taxon>
        <taxon>asterids</taxon>
        <taxon>campanulids</taxon>
        <taxon>Asterales</taxon>
        <taxon>Asteraceae</taxon>
        <taxon>Asteroideae</taxon>
        <taxon>Anthemideae</taxon>
        <taxon>Anthemidinae</taxon>
        <taxon>Tanacetum</taxon>
    </lineage>
</organism>
<comment type="caution">
    <text evidence="2">The sequence shown here is derived from an EMBL/GenBank/DDBJ whole genome shotgun (WGS) entry which is preliminary data.</text>
</comment>
<evidence type="ECO:0000313" key="2">
    <source>
        <dbReference type="EMBL" id="GEY28939.1"/>
    </source>
</evidence>
<reference evidence="2" key="1">
    <citation type="journal article" date="2019" name="Sci. Rep.">
        <title>Draft genome of Tanacetum cinerariifolium, the natural source of mosquito coil.</title>
        <authorList>
            <person name="Yamashiro T."/>
            <person name="Shiraishi A."/>
            <person name="Satake H."/>
            <person name="Nakayama K."/>
        </authorList>
    </citation>
    <scope>NUCLEOTIDE SEQUENCE</scope>
</reference>
<name>A0A699HQP0_TANCI</name>
<feature type="compositionally biased region" description="Basic and acidic residues" evidence="1">
    <location>
        <begin position="18"/>
        <end position="45"/>
    </location>
</feature>
<accession>A0A699HQP0</accession>
<gene>
    <name evidence="2" type="ORF">Tci_400913</name>
</gene>
<dbReference type="AlphaFoldDB" id="A0A699HQP0"/>
<evidence type="ECO:0000256" key="1">
    <source>
        <dbReference type="SAM" id="MobiDB-lite"/>
    </source>
</evidence>
<feature type="region of interest" description="Disordered" evidence="1">
    <location>
        <begin position="18"/>
        <end position="51"/>
    </location>
</feature>